<dbReference type="OrthoDB" id="4548523at2"/>
<dbReference type="EMBL" id="CP006272">
    <property type="protein sequence ID" value="AGZ45545.1"/>
    <property type="molecule type" value="Genomic_DNA"/>
</dbReference>
<dbReference type="HOGENOM" id="CLU_097062_2_0_11"/>
<name>U5WC45_9ACTN</name>
<sequence>MTSWTAPAAQRVDEPFTGDERTMLEGWLDWHRQTLLSKCEGLTAEQLKLQAVEPSGLSLLGLVRHMSEVERGWFRRNAAGEDVPQIYCSDTDEDGDFDNIDTADAEADFATFHAEIEACRAAMTGVPLEHEFATPRRPVISVRWVHLHMIEEYARHNGHADLLRERIDGRTGD</sequence>
<dbReference type="Pfam" id="PF04978">
    <property type="entry name" value="MST"/>
    <property type="match status" value="1"/>
</dbReference>
<dbReference type="InterPro" id="IPR034660">
    <property type="entry name" value="DinB/YfiT-like"/>
</dbReference>
<reference evidence="1 2" key="1">
    <citation type="journal article" date="2014" name="J. Biotechnol.">
        <title>Complete genome sequence of the actinobacterium Actinoplanes friuliensis HAG 010964, producer of the lipopeptide antibiotic friulimycin.</title>
        <authorList>
            <person name="Ruckert C."/>
            <person name="Szczepanowski R."/>
            <person name="Albersmeier A."/>
            <person name="Goesmann A."/>
            <person name="Fischer N."/>
            <person name="Steinkamper A."/>
            <person name="Puhler A."/>
            <person name="Biener R."/>
            <person name="Schwartz D."/>
            <person name="Kalinowski J."/>
        </authorList>
    </citation>
    <scope>NUCLEOTIDE SEQUENCE [LARGE SCALE GENOMIC DNA]</scope>
    <source>
        <strain evidence="1 2">DSM 7358</strain>
    </source>
</reference>
<evidence type="ECO:0000313" key="2">
    <source>
        <dbReference type="Proteomes" id="UP000017746"/>
    </source>
</evidence>
<dbReference type="eggNOG" id="COG2318">
    <property type="taxonomic scope" value="Bacteria"/>
</dbReference>
<protein>
    <recommendedName>
        <fullName evidence="3">Mini-circle protein</fullName>
    </recommendedName>
</protein>
<keyword evidence="2" id="KW-1185">Reference proteome</keyword>
<evidence type="ECO:0000313" key="1">
    <source>
        <dbReference type="EMBL" id="AGZ45545.1"/>
    </source>
</evidence>
<dbReference type="STRING" id="1246995.AFR_36445"/>
<accession>U5WC45</accession>
<dbReference type="PATRIC" id="fig|1246995.3.peg.7375"/>
<dbReference type="SUPFAM" id="SSF109854">
    <property type="entry name" value="DinB/YfiT-like putative metalloenzymes"/>
    <property type="match status" value="1"/>
</dbReference>
<dbReference type="InterPro" id="IPR007061">
    <property type="entry name" value="MST-like"/>
</dbReference>
<dbReference type="AlphaFoldDB" id="U5WC45"/>
<dbReference type="Proteomes" id="UP000017746">
    <property type="component" value="Chromosome"/>
</dbReference>
<evidence type="ECO:0008006" key="3">
    <source>
        <dbReference type="Google" id="ProtNLM"/>
    </source>
</evidence>
<organism evidence="1 2">
    <name type="scientific">Actinoplanes friuliensis DSM 7358</name>
    <dbReference type="NCBI Taxonomy" id="1246995"/>
    <lineage>
        <taxon>Bacteria</taxon>
        <taxon>Bacillati</taxon>
        <taxon>Actinomycetota</taxon>
        <taxon>Actinomycetes</taxon>
        <taxon>Micromonosporales</taxon>
        <taxon>Micromonosporaceae</taxon>
        <taxon>Actinoplanes</taxon>
    </lineage>
</organism>
<dbReference type="KEGG" id="afs:AFR_36445"/>
<dbReference type="Gene3D" id="1.20.120.450">
    <property type="entry name" value="dinb family like domain"/>
    <property type="match status" value="1"/>
</dbReference>
<proteinExistence type="predicted"/>
<gene>
    <name evidence="1" type="ORF">AFR_36445</name>
</gene>